<dbReference type="InterPro" id="IPR027267">
    <property type="entry name" value="AH/BAR_dom_sf"/>
</dbReference>
<dbReference type="EMBL" id="AHAT01031165">
    <property type="status" value="NOT_ANNOTATED_CDS"/>
    <property type="molecule type" value="Genomic_DNA"/>
</dbReference>
<name>W5N0C2_LEPOC</name>
<dbReference type="EMBL" id="AHAT01031159">
    <property type="status" value="NOT_ANNOTATED_CDS"/>
    <property type="molecule type" value="Genomic_DNA"/>
</dbReference>
<feature type="compositionally biased region" description="Polar residues" evidence="1">
    <location>
        <begin position="412"/>
        <end position="422"/>
    </location>
</feature>
<feature type="compositionally biased region" description="Basic and acidic residues" evidence="1">
    <location>
        <begin position="232"/>
        <end position="241"/>
    </location>
</feature>
<dbReference type="Pfam" id="PF08397">
    <property type="entry name" value="IMD"/>
    <property type="match status" value="1"/>
</dbReference>
<dbReference type="InParanoid" id="W5N0C2"/>
<dbReference type="GO" id="GO:0051764">
    <property type="term" value="P:actin crosslink formation"/>
    <property type="evidence" value="ECO:0000318"/>
    <property type="project" value="GO_Central"/>
</dbReference>
<dbReference type="InterPro" id="IPR027681">
    <property type="entry name" value="IRSp53/IRTKS/Pinkbar"/>
</dbReference>
<dbReference type="eggNOG" id="ENOG502QW6V">
    <property type="taxonomic scope" value="Eukaryota"/>
</dbReference>
<dbReference type="STRING" id="7918.ENSLOCP00000014081"/>
<dbReference type="PROSITE" id="PS51338">
    <property type="entry name" value="IMD"/>
    <property type="match status" value="1"/>
</dbReference>
<dbReference type="Gene3D" id="1.20.1270.60">
    <property type="entry name" value="Arfaptin homology (AH) domain/BAR domain"/>
    <property type="match status" value="1"/>
</dbReference>
<dbReference type="GO" id="GO:0030838">
    <property type="term" value="P:positive regulation of actin filament polymerization"/>
    <property type="evidence" value="ECO:0000318"/>
    <property type="project" value="GO_Central"/>
</dbReference>
<dbReference type="GO" id="GO:0051017">
    <property type="term" value="P:actin filament bundle assembly"/>
    <property type="evidence" value="ECO:0000318"/>
    <property type="project" value="GO_Central"/>
</dbReference>
<reference evidence="4" key="1">
    <citation type="submission" date="2011-12" db="EMBL/GenBank/DDBJ databases">
        <title>The Draft Genome of Lepisosteus oculatus.</title>
        <authorList>
            <consortium name="The Broad Institute Genome Assembly &amp; Analysis Group"/>
            <consortium name="Computational R&amp;D Group"/>
            <consortium name="and Sequencing Platform"/>
            <person name="Di Palma F."/>
            <person name="Alfoldi J."/>
            <person name="Johnson J."/>
            <person name="Berlin A."/>
            <person name="Gnerre S."/>
            <person name="Jaffe D."/>
            <person name="MacCallum I."/>
            <person name="Young S."/>
            <person name="Walker B.J."/>
            <person name="Lander E.S."/>
            <person name="Lindblad-Toh K."/>
        </authorList>
    </citation>
    <scope>NUCLEOTIDE SEQUENCE [LARGE SCALE GENOMIC DNA]</scope>
</reference>
<feature type="compositionally biased region" description="Pro residues" evidence="1">
    <location>
        <begin position="349"/>
        <end position="358"/>
    </location>
</feature>
<feature type="compositionally biased region" description="Polar residues" evidence="1">
    <location>
        <begin position="360"/>
        <end position="370"/>
    </location>
</feature>
<feature type="compositionally biased region" description="Basic and acidic residues" evidence="1">
    <location>
        <begin position="376"/>
        <end position="392"/>
    </location>
</feature>
<evidence type="ECO:0000313" key="4">
    <source>
        <dbReference type="Proteomes" id="UP000018468"/>
    </source>
</evidence>
<keyword evidence="4" id="KW-1185">Reference proteome</keyword>
<dbReference type="PANTHER" id="PTHR14206">
    <property type="entry name" value="BRAIN-SPECIFIC ANGIOGENESIS INHIBITOR 1-ASSOCIATED PROTEIN 2"/>
    <property type="match status" value="1"/>
</dbReference>
<dbReference type="EMBL" id="AHAT01031160">
    <property type="status" value="NOT_ANNOTATED_CDS"/>
    <property type="molecule type" value="Genomic_DNA"/>
</dbReference>
<reference evidence="3" key="2">
    <citation type="submission" date="2025-08" db="UniProtKB">
        <authorList>
            <consortium name="Ensembl"/>
        </authorList>
    </citation>
    <scope>IDENTIFICATION</scope>
</reference>
<accession>W5N0C2</accession>
<dbReference type="EMBL" id="AHAT01031161">
    <property type="status" value="NOT_ANNOTATED_CDS"/>
    <property type="molecule type" value="Genomic_DNA"/>
</dbReference>
<dbReference type="Ensembl" id="ENSLOCT00000014110.1">
    <property type="protein sequence ID" value="ENSLOCP00000014081.1"/>
    <property type="gene ID" value="ENSLOCG00000011463.1"/>
</dbReference>
<sequence>MSAANSEQLHRSTLRIYGNLMEQFNPGLQKLASLGRSYVEAFQALTVTSEAYFSALAKMGEQALHSMSSRSLGDVIIQISECQRRLTSELEGVFCWFHAEVVQEMGANVKLDTDYISETGGPRRNRSSSYTVAHARSWKGRRTRSSSDSIGVLTETGRKTAVEGTGECGQLRHLGEAISKSQIPELDSSLVNCRLFFYPRQPRPPPAGPFLQTGREEERHWAGREGQPPERAPSRGERTEDVTGGVSVVGVSMGVTVVGVSVVGVSMGVTGGVSVVGVSVGVTGGVSVVGVGVSVGVTQGWFPAAYVGPLAESTGESGCSTTLRSSHSVGDLLDQPDDTLRPAGQQNGVPPPAPPLPRPTSTGLAEQRPTTPTPARRVEADTDNKRSKDQGPRPELFPRGTNPFATVKLRPTATNDRSAPRI</sequence>
<dbReference type="EMBL" id="AHAT01031163">
    <property type="status" value="NOT_ANNOTATED_CDS"/>
    <property type="molecule type" value="Genomic_DNA"/>
</dbReference>
<feature type="region of interest" description="Disordered" evidence="1">
    <location>
        <begin position="312"/>
        <end position="422"/>
    </location>
</feature>
<dbReference type="PANTHER" id="PTHR14206:SF5">
    <property type="entry name" value="BRAIN-SPECIFIC ANGIOGENESIS INHIBITOR 1-ASSOCIATED PROTEIN 2-LIKE PROTEIN 2"/>
    <property type="match status" value="1"/>
</dbReference>
<organism evidence="3 4">
    <name type="scientific">Lepisosteus oculatus</name>
    <name type="common">Spotted gar</name>
    <dbReference type="NCBI Taxonomy" id="7918"/>
    <lineage>
        <taxon>Eukaryota</taxon>
        <taxon>Metazoa</taxon>
        <taxon>Chordata</taxon>
        <taxon>Craniata</taxon>
        <taxon>Vertebrata</taxon>
        <taxon>Euteleostomi</taxon>
        <taxon>Actinopterygii</taxon>
        <taxon>Neopterygii</taxon>
        <taxon>Holostei</taxon>
        <taxon>Semionotiformes</taxon>
        <taxon>Lepisosteidae</taxon>
        <taxon>Lepisosteus</taxon>
    </lineage>
</organism>
<dbReference type="GO" id="GO:0005654">
    <property type="term" value="C:nucleoplasm"/>
    <property type="evidence" value="ECO:0000318"/>
    <property type="project" value="GO_Central"/>
</dbReference>
<dbReference type="InterPro" id="IPR013606">
    <property type="entry name" value="I-BAR_dom"/>
</dbReference>
<dbReference type="AlphaFoldDB" id="W5N0C2"/>
<dbReference type="GO" id="GO:0005829">
    <property type="term" value="C:cytosol"/>
    <property type="evidence" value="ECO:0000318"/>
    <property type="project" value="GO_Central"/>
</dbReference>
<dbReference type="HOGENOM" id="CLU_025877_1_0_1"/>
<feature type="region of interest" description="Disordered" evidence="1">
    <location>
        <begin position="204"/>
        <end position="242"/>
    </location>
</feature>
<evidence type="ECO:0000313" key="3">
    <source>
        <dbReference type="Ensembl" id="ENSLOCP00000014081.1"/>
    </source>
</evidence>
<dbReference type="Proteomes" id="UP000018468">
    <property type="component" value="Linkage group LG12"/>
</dbReference>
<feature type="domain" description="IMD" evidence="2">
    <location>
        <begin position="1"/>
        <end position="117"/>
    </location>
</feature>
<dbReference type="GO" id="GO:0007009">
    <property type="term" value="P:plasma membrane organization"/>
    <property type="evidence" value="ECO:0007669"/>
    <property type="project" value="InterPro"/>
</dbReference>
<evidence type="ECO:0000259" key="2">
    <source>
        <dbReference type="PROSITE" id="PS51338"/>
    </source>
</evidence>
<reference evidence="3" key="3">
    <citation type="submission" date="2025-09" db="UniProtKB">
        <authorList>
            <consortium name="Ensembl"/>
        </authorList>
    </citation>
    <scope>IDENTIFICATION</scope>
</reference>
<evidence type="ECO:0000256" key="1">
    <source>
        <dbReference type="SAM" id="MobiDB-lite"/>
    </source>
</evidence>
<dbReference type="SUPFAM" id="SSF103657">
    <property type="entry name" value="BAR/IMD domain-like"/>
    <property type="match status" value="1"/>
</dbReference>
<dbReference type="EMBL" id="AHAT01031162">
    <property type="status" value="NOT_ANNOTATED_CDS"/>
    <property type="molecule type" value="Genomic_DNA"/>
</dbReference>
<protein>
    <submittedName>
        <fullName evidence="3">BAR/IMD domain containing adaptor protein 2 like 2b</fullName>
    </submittedName>
</protein>
<dbReference type="GeneTree" id="ENSGT00940000153560"/>
<proteinExistence type="predicted"/>
<dbReference type="FunCoup" id="W5N0C2">
    <property type="interactions" value="227"/>
</dbReference>
<dbReference type="Bgee" id="ENSLOCG00000011463">
    <property type="expression patterns" value="Expressed in testis and 4 other cell types or tissues"/>
</dbReference>
<feature type="compositionally biased region" description="Polar residues" evidence="1">
    <location>
        <begin position="314"/>
        <end position="328"/>
    </location>
</feature>
<feature type="compositionally biased region" description="Basic and acidic residues" evidence="1">
    <location>
        <begin position="214"/>
        <end position="223"/>
    </location>
</feature>
<dbReference type="EMBL" id="AHAT01031164">
    <property type="status" value="NOT_ANNOTATED_CDS"/>
    <property type="molecule type" value="Genomic_DNA"/>
</dbReference>